<dbReference type="SUPFAM" id="SSF56801">
    <property type="entry name" value="Acetyl-CoA synthetase-like"/>
    <property type="match status" value="1"/>
</dbReference>
<feature type="domain" description="AMP-binding enzyme C-terminal" evidence="3">
    <location>
        <begin position="478"/>
        <end position="553"/>
    </location>
</feature>
<keyword evidence="5" id="KW-1185">Reference proteome</keyword>
<sequence>MRTPYDERPWLRYYADGVPADVDVPDVPLTRLLDASADRFPNHRALEFLGRSMTYARLRDAVDRFAAALARLGVRKGDRVAVILPNCPQEVIAFYAVLRLGAVVVPTNPLYTSSELRHQLADSGSRVVIVFDKAYATVHDAAPGTSVEHVIVTSLPDYLPFVKRELLKLPLARARRLASELSTEVPAGASVLRFDDLLKETAEAHPQAMVDPVRDLAVLQYTGGTTGRPKGAMLTHRNLVANALQTTAWDPGIRPGEDVALAVVPLFHVFGLTFCLTCTILIGGTVVLVPRFDLELVLDAVRKHRPTLFPGVPPLFQQLAAAPEAKKAGVGSIRTCVSGAMRLARTTVDAFRAGTGGHVIQGYGMTETSPVVMANPLDGNARHVSVGTPLPGTEARIVDENDPRRVLPVGYPGELLIRGPQVFAGYWNQPAETAESLSPDGWFRTGDIAVMSPDGYFTLIDRKRDVIIVDGFNVYPSEVEAVLQAHPAVEEAAVVGVPEPGHGEAVAAYVIPRRPHRPSRDELRAYCAQQLIGYKVPTFVEFRPDLPRNMLGKVLRRVLREENALS</sequence>
<keyword evidence="1" id="KW-0812">Transmembrane</keyword>
<feature type="domain" description="AMP-dependent synthetase/ligase" evidence="2">
    <location>
        <begin position="34"/>
        <end position="427"/>
    </location>
</feature>
<gene>
    <name evidence="4" type="ORF">GCM10010151_00480</name>
</gene>
<dbReference type="InterPro" id="IPR050237">
    <property type="entry name" value="ATP-dep_AMP-bd_enzyme"/>
</dbReference>
<keyword evidence="1" id="KW-0472">Membrane</keyword>
<dbReference type="InterPro" id="IPR020845">
    <property type="entry name" value="AMP-binding_CS"/>
</dbReference>
<dbReference type="CDD" id="cd05936">
    <property type="entry name" value="FC-FACS_FadD_like"/>
    <property type="match status" value="1"/>
</dbReference>
<comment type="caution">
    <text evidence="4">The sequence shown here is derived from an EMBL/GenBank/DDBJ whole genome shotgun (WGS) entry which is preliminary data.</text>
</comment>
<evidence type="ECO:0000259" key="2">
    <source>
        <dbReference type="Pfam" id="PF00501"/>
    </source>
</evidence>
<proteinExistence type="predicted"/>
<protein>
    <submittedName>
        <fullName evidence="4">Long-chain fatty acid--CoA ligase</fullName>
    </submittedName>
</protein>
<accession>A0ABN0VPX1</accession>
<dbReference type="Gene3D" id="3.30.300.30">
    <property type="match status" value="1"/>
</dbReference>
<keyword evidence="4" id="KW-0436">Ligase</keyword>
<evidence type="ECO:0000259" key="3">
    <source>
        <dbReference type="Pfam" id="PF13193"/>
    </source>
</evidence>
<evidence type="ECO:0000256" key="1">
    <source>
        <dbReference type="SAM" id="Phobius"/>
    </source>
</evidence>
<dbReference type="InterPro" id="IPR042099">
    <property type="entry name" value="ANL_N_sf"/>
</dbReference>
<dbReference type="Proteomes" id="UP001501822">
    <property type="component" value="Unassembled WGS sequence"/>
</dbReference>
<reference evidence="4 5" key="1">
    <citation type="journal article" date="2019" name="Int. J. Syst. Evol. Microbiol.">
        <title>The Global Catalogue of Microorganisms (GCM) 10K type strain sequencing project: providing services to taxonomists for standard genome sequencing and annotation.</title>
        <authorList>
            <consortium name="The Broad Institute Genomics Platform"/>
            <consortium name="The Broad Institute Genome Sequencing Center for Infectious Disease"/>
            <person name="Wu L."/>
            <person name="Ma J."/>
        </authorList>
    </citation>
    <scope>NUCLEOTIDE SEQUENCE [LARGE SCALE GENOMIC DNA]</scope>
    <source>
        <strain evidence="4 5">JCM 3146</strain>
    </source>
</reference>
<dbReference type="PANTHER" id="PTHR43767:SF12">
    <property type="entry name" value="AMP-DEPENDENT SYNTHETASE AND LIGASE"/>
    <property type="match status" value="1"/>
</dbReference>
<dbReference type="Pfam" id="PF13193">
    <property type="entry name" value="AMP-binding_C"/>
    <property type="match status" value="1"/>
</dbReference>
<dbReference type="InterPro" id="IPR025110">
    <property type="entry name" value="AMP-bd_C"/>
</dbReference>
<dbReference type="GO" id="GO:0016874">
    <property type="term" value="F:ligase activity"/>
    <property type="evidence" value="ECO:0007669"/>
    <property type="project" value="UniProtKB-KW"/>
</dbReference>
<organism evidence="4 5">
    <name type="scientific">Actinoallomurus spadix</name>
    <dbReference type="NCBI Taxonomy" id="79912"/>
    <lineage>
        <taxon>Bacteria</taxon>
        <taxon>Bacillati</taxon>
        <taxon>Actinomycetota</taxon>
        <taxon>Actinomycetes</taxon>
        <taxon>Streptosporangiales</taxon>
        <taxon>Thermomonosporaceae</taxon>
        <taxon>Actinoallomurus</taxon>
    </lineage>
</organism>
<evidence type="ECO:0000313" key="5">
    <source>
        <dbReference type="Proteomes" id="UP001501822"/>
    </source>
</evidence>
<dbReference type="InterPro" id="IPR000873">
    <property type="entry name" value="AMP-dep_synth/lig_dom"/>
</dbReference>
<dbReference type="InterPro" id="IPR045851">
    <property type="entry name" value="AMP-bd_C_sf"/>
</dbReference>
<dbReference type="EMBL" id="BAAABM010000002">
    <property type="protein sequence ID" value="GAA0314304.1"/>
    <property type="molecule type" value="Genomic_DNA"/>
</dbReference>
<dbReference type="RefSeq" id="WP_252810534.1">
    <property type="nucleotide sequence ID" value="NZ_BAAABM010000002.1"/>
</dbReference>
<evidence type="ECO:0000313" key="4">
    <source>
        <dbReference type="EMBL" id="GAA0314304.1"/>
    </source>
</evidence>
<feature type="transmembrane region" description="Helical" evidence="1">
    <location>
        <begin position="266"/>
        <end position="289"/>
    </location>
</feature>
<name>A0ABN0VPX1_9ACTN</name>
<dbReference type="Gene3D" id="3.40.50.12780">
    <property type="entry name" value="N-terminal domain of ligase-like"/>
    <property type="match status" value="1"/>
</dbReference>
<keyword evidence="1" id="KW-1133">Transmembrane helix</keyword>
<dbReference type="PROSITE" id="PS00455">
    <property type="entry name" value="AMP_BINDING"/>
    <property type="match status" value="1"/>
</dbReference>
<dbReference type="PANTHER" id="PTHR43767">
    <property type="entry name" value="LONG-CHAIN-FATTY-ACID--COA LIGASE"/>
    <property type="match status" value="1"/>
</dbReference>
<dbReference type="Pfam" id="PF00501">
    <property type="entry name" value="AMP-binding"/>
    <property type="match status" value="1"/>
</dbReference>